<dbReference type="EMBL" id="QSFX01000015">
    <property type="protein sequence ID" value="RHA88266.1"/>
    <property type="molecule type" value="Genomic_DNA"/>
</dbReference>
<proteinExistence type="predicted"/>
<comment type="caution">
    <text evidence="1">The sequence shown here is derived from an EMBL/GenBank/DDBJ whole genome shotgun (WGS) entry which is preliminary data.</text>
</comment>
<dbReference type="RefSeq" id="WP_021922227.1">
    <property type="nucleotide sequence ID" value="NZ_CABJFX010000015.1"/>
</dbReference>
<organism evidence="1 2">
    <name type="scientific">Roseburia inulinivorans</name>
    <dbReference type="NCBI Taxonomy" id="360807"/>
    <lineage>
        <taxon>Bacteria</taxon>
        <taxon>Bacillati</taxon>
        <taxon>Bacillota</taxon>
        <taxon>Clostridia</taxon>
        <taxon>Lachnospirales</taxon>
        <taxon>Lachnospiraceae</taxon>
        <taxon>Roseburia</taxon>
    </lineage>
</organism>
<name>A0A3R6ADW2_9FIRM</name>
<evidence type="ECO:0000313" key="2">
    <source>
        <dbReference type="Proteomes" id="UP000283492"/>
    </source>
</evidence>
<dbReference type="Proteomes" id="UP000283492">
    <property type="component" value="Unassembled WGS sequence"/>
</dbReference>
<accession>A0A3R6ADW2</accession>
<gene>
    <name evidence="1" type="ORF">DW914_09465</name>
</gene>
<dbReference type="AlphaFoldDB" id="A0A3R6ADW2"/>
<evidence type="ECO:0000313" key="1">
    <source>
        <dbReference type="EMBL" id="RHA88266.1"/>
    </source>
</evidence>
<protein>
    <recommendedName>
        <fullName evidence="3">DNA-binding protein</fullName>
    </recommendedName>
</protein>
<reference evidence="1 2" key="1">
    <citation type="submission" date="2018-08" db="EMBL/GenBank/DDBJ databases">
        <title>A genome reference for cultivated species of the human gut microbiota.</title>
        <authorList>
            <person name="Zou Y."/>
            <person name="Xue W."/>
            <person name="Luo G."/>
        </authorList>
    </citation>
    <scope>NUCLEOTIDE SEQUENCE [LARGE SCALE GENOMIC DNA]</scope>
    <source>
        <strain evidence="1 2">AM42-1AC</strain>
    </source>
</reference>
<sequence>MEDENMEEVKEKEKKFLTAADISDLIGCSESYAYSVIRKLNDELQEQKYIIFRGKINAKYFYKRAGLADE</sequence>
<evidence type="ECO:0008006" key="3">
    <source>
        <dbReference type="Google" id="ProtNLM"/>
    </source>
</evidence>